<feature type="transmembrane region" description="Helical" evidence="4">
    <location>
        <begin position="342"/>
        <end position="363"/>
    </location>
</feature>
<dbReference type="InterPro" id="IPR010645">
    <property type="entry name" value="MFS_4"/>
</dbReference>
<evidence type="ECO:0000313" key="6">
    <source>
        <dbReference type="EMBL" id="SFI36044.1"/>
    </source>
</evidence>
<organism evidence="6 7">
    <name type="scientific">Aquamicrobium aerolatum DSM 21857</name>
    <dbReference type="NCBI Taxonomy" id="1121003"/>
    <lineage>
        <taxon>Bacteria</taxon>
        <taxon>Pseudomonadati</taxon>
        <taxon>Pseudomonadota</taxon>
        <taxon>Alphaproteobacteria</taxon>
        <taxon>Hyphomicrobiales</taxon>
        <taxon>Phyllobacteriaceae</taxon>
        <taxon>Aerobium</taxon>
    </lineage>
</organism>
<keyword evidence="2 4" id="KW-1133">Transmembrane helix</keyword>
<protein>
    <submittedName>
        <fullName evidence="6">Cyanate permease</fullName>
    </submittedName>
</protein>
<keyword evidence="1 4" id="KW-0812">Transmembrane</keyword>
<evidence type="ECO:0000259" key="5">
    <source>
        <dbReference type="PROSITE" id="PS50850"/>
    </source>
</evidence>
<dbReference type="Gene3D" id="1.20.1250.20">
    <property type="entry name" value="MFS general substrate transporter like domains"/>
    <property type="match status" value="2"/>
</dbReference>
<dbReference type="Proteomes" id="UP000242763">
    <property type="component" value="Unassembled WGS sequence"/>
</dbReference>
<name>A0A1I3HJY7_9HYPH</name>
<dbReference type="InterPro" id="IPR020846">
    <property type="entry name" value="MFS_dom"/>
</dbReference>
<sequence>MMVGMGIGRFIYTPILPGMMHALGLSASDAGLIASANYLGYLIGAFVAAGRWAEGREHNVALGSLVASTVLTGTMAMTDSVAAFLAIRFLAGVASAFMMVFMSTIVFSRLARAGRSDLSAWHFSGVGGGMAISALVTGLLGYMAASWRADWLAGAVVSAIGVLIVYMLLDREPGASTRPVPEPNLSMTGAMGRITLAYGLFGFGYIVTATFLVAIVRQDGLGVEFESIVWIAAGLAGVPSVWLWGKMVGRWGLARVFAVGCVVEAIGVVASVTVGGYAGPLIGGVLLGGTFIAITAFGLQFGRQIAGASPRRALALMTAAFGVGQIIGPIAAGAIADRTGNFTAASLLASVVLLVAAFVAYGAGKRV</sequence>
<dbReference type="GO" id="GO:0022857">
    <property type="term" value="F:transmembrane transporter activity"/>
    <property type="evidence" value="ECO:0007669"/>
    <property type="project" value="InterPro"/>
</dbReference>
<dbReference type="AlphaFoldDB" id="A0A1I3HJY7"/>
<evidence type="ECO:0000313" key="7">
    <source>
        <dbReference type="Proteomes" id="UP000242763"/>
    </source>
</evidence>
<reference evidence="7" key="1">
    <citation type="submission" date="2016-10" db="EMBL/GenBank/DDBJ databases">
        <authorList>
            <person name="Varghese N."/>
            <person name="Submissions S."/>
        </authorList>
    </citation>
    <scope>NUCLEOTIDE SEQUENCE [LARGE SCALE GENOMIC DNA]</scope>
    <source>
        <strain evidence="7">DSM 21857</strain>
    </source>
</reference>
<dbReference type="SUPFAM" id="SSF103473">
    <property type="entry name" value="MFS general substrate transporter"/>
    <property type="match status" value="1"/>
</dbReference>
<dbReference type="GO" id="GO:0005886">
    <property type="term" value="C:plasma membrane"/>
    <property type="evidence" value="ECO:0007669"/>
    <property type="project" value="TreeGrafter"/>
</dbReference>
<evidence type="ECO:0000256" key="4">
    <source>
        <dbReference type="SAM" id="Phobius"/>
    </source>
</evidence>
<dbReference type="InterPro" id="IPR036259">
    <property type="entry name" value="MFS_trans_sf"/>
</dbReference>
<dbReference type="EMBL" id="FORF01000001">
    <property type="protein sequence ID" value="SFI36044.1"/>
    <property type="molecule type" value="Genomic_DNA"/>
</dbReference>
<feature type="transmembrane region" description="Helical" evidence="4">
    <location>
        <begin position="313"/>
        <end position="336"/>
    </location>
</feature>
<evidence type="ECO:0000256" key="3">
    <source>
        <dbReference type="ARBA" id="ARBA00023136"/>
    </source>
</evidence>
<dbReference type="CDD" id="cd06180">
    <property type="entry name" value="MFS_YjiJ"/>
    <property type="match status" value="1"/>
</dbReference>
<dbReference type="Pfam" id="PF06779">
    <property type="entry name" value="MFS_4"/>
    <property type="match status" value="1"/>
</dbReference>
<feature type="transmembrane region" description="Helical" evidence="4">
    <location>
        <begin position="190"/>
        <end position="215"/>
    </location>
</feature>
<feature type="transmembrane region" description="Helical" evidence="4">
    <location>
        <begin position="120"/>
        <end position="145"/>
    </location>
</feature>
<feature type="domain" description="Major facilitator superfamily (MFS) profile" evidence="5">
    <location>
        <begin position="1"/>
        <end position="367"/>
    </location>
</feature>
<keyword evidence="3 4" id="KW-0472">Membrane</keyword>
<evidence type="ECO:0000256" key="2">
    <source>
        <dbReference type="ARBA" id="ARBA00022989"/>
    </source>
</evidence>
<feature type="transmembrane region" description="Helical" evidence="4">
    <location>
        <begin position="256"/>
        <end position="275"/>
    </location>
</feature>
<feature type="transmembrane region" description="Helical" evidence="4">
    <location>
        <begin position="60"/>
        <end position="77"/>
    </location>
</feature>
<feature type="transmembrane region" description="Helical" evidence="4">
    <location>
        <begin position="30"/>
        <end position="48"/>
    </location>
</feature>
<feature type="transmembrane region" description="Helical" evidence="4">
    <location>
        <begin position="83"/>
        <end position="108"/>
    </location>
</feature>
<feature type="transmembrane region" description="Helical" evidence="4">
    <location>
        <begin position="227"/>
        <end position="244"/>
    </location>
</feature>
<gene>
    <name evidence="6" type="ORF">SAMN03080618_00232</name>
</gene>
<dbReference type="STRING" id="1121003.SAMN03080618_00232"/>
<feature type="transmembrane region" description="Helical" evidence="4">
    <location>
        <begin position="281"/>
        <end position="301"/>
    </location>
</feature>
<keyword evidence="7" id="KW-1185">Reference proteome</keyword>
<dbReference type="PANTHER" id="PTHR23537">
    <property type="match status" value="1"/>
</dbReference>
<proteinExistence type="predicted"/>
<feature type="transmembrane region" description="Helical" evidence="4">
    <location>
        <begin position="151"/>
        <end position="169"/>
    </location>
</feature>
<dbReference type="PROSITE" id="PS50850">
    <property type="entry name" value="MFS"/>
    <property type="match status" value="1"/>
</dbReference>
<evidence type="ECO:0000256" key="1">
    <source>
        <dbReference type="ARBA" id="ARBA00022692"/>
    </source>
</evidence>
<accession>A0A1I3HJY7</accession>
<dbReference type="PANTHER" id="PTHR23537:SF1">
    <property type="entry name" value="SUGAR TRANSPORTER"/>
    <property type="match status" value="1"/>
</dbReference>